<proteinExistence type="predicted"/>
<sequence>MAHGPHSSAPISPHNAVVPTDIPISKPCSTEQQSYKISDFAIPMV</sequence>
<feature type="region of interest" description="Disordered" evidence="1">
    <location>
        <begin position="1"/>
        <end position="20"/>
    </location>
</feature>
<evidence type="ECO:0000313" key="2">
    <source>
        <dbReference type="EMBL" id="CCD55555.1"/>
    </source>
</evidence>
<dbReference type="InParanoid" id="G2YVA7"/>
<name>G2YVA7_BOTF4</name>
<dbReference type="AlphaFoldDB" id="G2YVA7"/>
<protein>
    <submittedName>
        <fullName evidence="2">Uncharacterized protein</fullName>
    </submittedName>
</protein>
<reference evidence="3" key="1">
    <citation type="journal article" date="2011" name="PLoS Genet.">
        <title>Genomic analysis of the necrotrophic fungal pathogens Sclerotinia sclerotiorum and Botrytis cinerea.</title>
        <authorList>
            <person name="Amselem J."/>
            <person name="Cuomo C.A."/>
            <person name="van Kan J.A."/>
            <person name="Viaud M."/>
            <person name="Benito E.P."/>
            <person name="Couloux A."/>
            <person name="Coutinho P.M."/>
            <person name="de Vries R.P."/>
            <person name="Dyer P.S."/>
            <person name="Fillinger S."/>
            <person name="Fournier E."/>
            <person name="Gout L."/>
            <person name="Hahn M."/>
            <person name="Kohn L."/>
            <person name="Lapalu N."/>
            <person name="Plummer K.M."/>
            <person name="Pradier J.M."/>
            <person name="Quevillon E."/>
            <person name="Sharon A."/>
            <person name="Simon A."/>
            <person name="ten Have A."/>
            <person name="Tudzynski B."/>
            <person name="Tudzynski P."/>
            <person name="Wincker P."/>
            <person name="Andrew M."/>
            <person name="Anthouard V."/>
            <person name="Beever R.E."/>
            <person name="Beffa R."/>
            <person name="Benoit I."/>
            <person name="Bouzid O."/>
            <person name="Brault B."/>
            <person name="Chen Z."/>
            <person name="Choquer M."/>
            <person name="Collemare J."/>
            <person name="Cotton P."/>
            <person name="Danchin E.G."/>
            <person name="Da Silva C."/>
            <person name="Gautier A."/>
            <person name="Giraud C."/>
            <person name="Giraud T."/>
            <person name="Gonzalez C."/>
            <person name="Grossetete S."/>
            <person name="Guldener U."/>
            <person name="Henrissat B."/>
            <person name="Howlett B.J."/>
            <person name="Kodira C."/>
            <person name="Kretschmer M."/>
            <person name="Lappartient A."/>
            <person name="Leroch M."/>
            <person name="Levis C."/>
            <person name="Mauceli E."/>
            <person name="Neuveglise C."/>
            <person name="Oeser B."/>
            <person name="Pearson M."/>
            <person name="Poulain J."/>
            <person name="Poussereau N."/>
            <person name="Quesneville H."/>
            <person name="Rascle C."/>
            <person name="Schumacher J."/>
            <person name="Segurens B."/>
            <person name="Sexton A."/>
            <person name="Silva E."/>
            <person name="Sirven C."/>
            <person name="Soanes D.M."/>
            <person name="Talbot N.J."/>
            <person name="Templeton M."/>
            <person name="Yandava C."/>
            <person name="Yarden O."/>
            <person name="Zeng Q."/>
            <person name="Rollins J.A."/>
            <person name="Lebrun M.H."/>
            <person name="Dickman M."/>
        </authorList>
    </citation>
    <scope>NUCLEOTIDE SEQUENCE [LARGE SCALE GENOMIC DNA]</scope>
    <source>
        <strain evidence="3">T4</strain>
    </source>
</reference>
<evidence type="ECO:0000256" key="1">
    <source>
        <dbReference type="SAM" id="MobiDB-lite"/>
    </source>
</evidence>
<evidence type="ECO:0000313" key="3">
    <source>
        <dbReference type="Proteomes" id="UP000008177"/>
    </source>
</evidence>
<dbReference type="Proteomes" id="UP000008177">
    <property type="component" value="Unplaced contigs"/>
</dbReference>
<dbReference type="HOGENOM" id="CLU_3207550_0_0_1"/>
<dbReference type="EMBL" id="FQ790355">
    <property type="protein sequence ID" value="CCD55555.1"/>
    <property type="molecule type" value="Genomic_DNA"/>
</dbReference>
<gene>
    <name evidence="2" type="ORF">BofuT4_uP155460.1</name>
</gene>
<organism evidence="2 3">
    <name type="scientific">Botryotinia fuckeliana (strain T4)</name>
    <name type="common">Noble rot fungus</name>
    <name type="synonym">Botrytis cinerea</name>
    <dbReference type="NCBI Taxonomy" id="999810"/>
    <lineage>
        <taxon>Eukaryota</taxon>
        <taxon>Fungi</taxon>
        <taxon>Dikarya</taxon>
        <taxon>Ascomycota</taxon>
        <taxon>Pezizomycotina</taxon>
        <taxon>Leotiomycetes</taxon>
        <taxon>Helotiales</taxon>
        <taxon>Sclerotiniaceae</taxon>
        <taxon>Botrytis</taxon>
    </lineage>
</organism>
<accession>G2YVA7</accession>